<reference evidence="3" key="1">
    <citation type="journal article" date="2019" name="Int. J. Syst. Evol. Microbiol.">
        <title>The Global Catalogue of Microorganisms (GCM) 10K type strain sequencing project: providing services to taxonomists for standard genome sequencing and annotation.</title>
        <authorList>
            <consortium name="The Broad Institute Genomics Platform"/>
            <consortium name="The Broad Institute Genome Sequencing Center for Infectious Disease"/>
            <person name="Wu L."/>
            <person name="Ma J."/>
        </authorList>
    </citation>
    <scope>NUCLEOTIDE SEQUENCE [LARGE SCALE GENOMIC DNA]</scope>
    <source>
        <strain evidence="3">TISTR 1535</strain>
    </source>
</reference>
<sequence>MIEVYTDGASTGNPGRSGAGVFIKAYGETYEYLFSLGEMSNHEAEFHAVLKAMEICGDHFQGEIISLRSDSKLVADTIEKDYTKNNKFLPFLQKFREAANYFPHVFIKWIPEKQNTRADHLARKALRES</sequence>
<dbReference type="InterPro" id="IPR002156">
    <property type="entry name" value="RNaseH_domain"/>
</dbReference>
<dbReference type="InterPro" id="IPR053151">
    <property type="entry name" value="RNase_H-like"/>
</dbReference>
<evidence type="ECO:0000259" key="1">
    <source>
        <dbReference type="PROSITE" id="PS50879"/>
    </source>
</evidence>
<protein>
    <submittedName>
        <fullName evidence="2">RNase H family protein</fullName>
    </submittedName>
</protein>
<evidence type="ECO:0000313" key="2">
    <source>
        <dbReference type="EMBL" id="MFD2762142.1"/>
    </source>
</evidence>
<dbReference type="Proteomes" id="UP001597502">
    <property type="component" value="Unassembled WGS sequence"/>
</dbReference>
<dbReference type="Gene3D" id="3.30.420.10">
    <property type="entry name" value="Ribonuclease H-like superfamily/Ribonuclease H"/>
    <property type="match status" value="1"/>
</dbReference>
<dbReference type="SUPFAM" id="SSF53098">
    <property type="entry name" value="Ribonuclease H-like"/>
    <property type="match status" value="1"/>
</dbReference>
<dbReference type="InterPro" id="IPR036397">
    <property type="entry name" value="RNaseH_sf"/>
</dbReference>
<proteinExistence type="predicted"/>
<dbReference type="PROSITE" id="PS50879">
    <property type="entry name" value="RNASE_H_1"/>
    <property type="match status" value="1"/>
</dbReference>
<organism evidence="2 3">
    <name type="scientific">Lentibacillus juripiscarius</name>
    <dbReference type="NCBI Taxonomy" id="257446"/>
    <lineage>
        <taxon>Bacteria</taxon>
        <taxon>Bacillati</taxon>
        <taxon>Bacillota</taxon>
        <taxon>Bacilli</taxon>
        <taxon>Bacillales</taxon>
        <taxon>Bacillaceae</taxon>
        <taxon>Lentibacillus</taxon>
    </lineage>
</organism>
<dbReference type="RefSeq" id="WP_382395349.1">
    <property type="nucleotide sequence ID" value="NZ_JBHUNA010000038.1"/>
</dbReference>
<dbReference type="EMBL" id="JBHUNA010000038">
    <property type="protein sequence ID" value="MFD2762142.1"/>
    <property type="molecule type" value="Genomic_DNA"/>
</dbReference>
<dbReference type="CDD" id="cd09279">
    <property type="entry name" value="RNase_HI_like"/>
    <property type="match status" value="1"/>
</dbReference>
<feature type="domain" description="RNase H type-1" evidence="1">
    <location>
        <begin position="1"/>
        <end position="127"/>
    </location>
</feature>
<dbReference type="PANTHER" id="PTHR47723:SF19">
    <property type="entry name" value="POLYNUCLEOTIDYL TRANSFERASE, RIBONUCLEASE H-LIKE SUPERFAMILY PROTEIN"/>
    <property type="match status" value="1"/>
</dbReference>
<comment type="caution">
    <text evidence="2">The sequence shown here is derived from an EMBL/GenBank/DDBJ whole genome shotgun (WGS) entry which is preliminary data.</text>
</comment>
<accession>A0ABW5VBX5</accession>
<dbReference type="PANTHER" id="PTHR47723">
    <property type="entry name" value="OS05G0353850 PROTEIN"/>
    <property type="match status" value="1"/>
</dbReference>
<dbReference type="Pfam" id="PF00075">
    <property type="entry name" value="RNase_H"/>
    <property type="match status" value="1"/>
</dbReference>
<name>A0ABW5VBX5_9BACI</name>
<gene>
    <name evidence="2" type="ORF">ACFSUO_14380</name>
</gene>
<dbReference type="InterPro" id="IPR012337">
    <property type="entry name" value="RNaseH-like_sf"/>
</dbReference>
<evidence type="ECO:0000313" key="3">
    <source>
        <dbReference type="Proteomes" id="UP001597502"/>
    </source>
</evidence>
<keyword evidence="3" id="KW-1185">Reference proteome</keyword>